<protein>
    <submittedName>
        <fullName evidence="2">Uncharacterized protein</fullName>
    </submittedName>
</protein>
<dbReference type="EMBL" id="QFXD01000320">
    <property type="protein sequence ID" value="RDH83414.1"/>
    <property type="molecule type" value="Genomic_DNA"/>
</dbReference>
<evidence type="ECO:0000313" key="2">
    <source>
        <dbReference type="EMBL" id="RDH83414.1"/>
    </source>
</evidence>
<proteinExistence type="predicted"/>
<accession>A0A370DGB8</accession>
<keyword evidence="1" id="KW-0732">Signal</keyword>
<gene>
    <name evidence="2" type="ORF">DIZ79_17775</name>
</gene>
<sequence>MKTLLALMAFSLSFFAHAGKFEPSLVVQTGQMRESDLIVRNITDLTSKKTCLTFYIRTSGTSPITHCYDAVSGFGANLNQVGHIKADDLVVRKLEDTKNGMFCLTAYVSTPGTSPAVDCYPNKQEFKDHMVESGHLREGDLDVRRIVDASNMKTCLVAYITTKGTSPSLICYDAPAGSKGGLYQSSYLKEGDLVVRKILDTQSNKACLVTYVSTAGTSSHIYRYDE</sequence>
<organism evidence="2 3">
    <name type="scientific">endosymbiont of Lamellibrachia luymesi</name>
    <dbReference type="NCBI Taxonomy" id="2200907"/>
    <lineage>
        <taxon>Bacteria</taxon>
        <taxon>Pseudomonadati</taxon>
        <taxon>Pseudomonadota</taxon>
        <taxon>Gammaproteobacteria</taxon>
        <taxon>sulfur-oxidizing symbionts</taxon>
    </lineage>
</organism>
<reference evidence="2 3" key="1">
    <citation type="journal article" date="2018" name="ISME J.">
        <title>Endosymbiont genomes yield clues of tubeworm success.</title>
        <authorList>
            <person name="Li Y."/>
            <person name="Liles M.R."/>
            <person name="Halanych K.M."/>
        </authorList>
    </citation>
    <scope>NUCLEOTIDE SEQUENCE [LARGE SCALE GENOMIC DNA]</scope>
    <source>
        <strain evidence="2">A1422</strain>
    </source>
</reference>
<evidence type="ECO:0000256" key="1">
    <source>
        <dbReference type="SAM" id="SignalP"/>
    </source>
</evidence>
<dbReference type="AlphaFoldDB" id="A0A370DGB8"/>
<feature type="signal peptide" evidence="1">
    <location>
        <begin position="1"/>
        <end position="18"/>
    </location>
</feature>
<name>A0A370DGB8_9GAMM</name>
<feature type="chain" id="PRO_5017076945" evidence="1">
    <location>
        <begin position="19"/>
        <end position="226"/>
    </location>
</feature>
<comment type="caution">
    <text evidence="2">The sequence shown here is derived from an EMBL/GenBank/DDBJ whole genome shotgun (WGS) entry which is preliminary data.</text>
</comment>
<dbReference type="Proteomes" id="UP000255508">
    <property type="component" value="Unassembled WGS sequence"/>
</dbReference>
<evidence type="ECO:0000313" key="3">
    <source>
        <dbReference type="Proteomes" id="UP000255508"/>
    </source>
</evidence>